<evidence type="ECO:0000313" key="2">
    <source>
        <dbReference type="WBParaSite" id="SMTH1_107700.1"/>
    </source>
</evidence>
<sequence>MINFRGSCTGHSDIVCAPELTPLPTIIPQTHNYPFTTTGHSRAQNTTRNIYSGMHAHINTHTYIYTCGCACSCVNISPNSHLDPSICSTTQTHRRHSHINFFHIHSFIQSVSQSTT</sequence>
<dbReference type="AlphaFoldDB" id="A0AA85ATI9"/>
<evidence type="ECO:0000313" key="1">
    <source>
        <dbReference type="Proteomes" id="UP000050791"/>
    </source>
</evidence>
<dbReference type="Proteomes" id="UP000050791">
    <property type="component" value="Unassembled WGS sequence"/>
</dbReference>
<organism evidence="1 2">
    <name type="scientific">Schistosoma mattheei</name>
    <dbReference type="NCBI Taxonomy" id="31246"/>
    <lineage>
        <taxon>Eukaryota</taxon>
        <taxon>Metazoa</taxon>
        <taxon>Spiralia</taxon>
        <taxon>Lophotrochozoa</taxon>
        <taxon>Platyhelminthes</taxon>
        <taxon>Trematoda</taxon>
        <taxon>Digenea</taxon>
        <taxon>Strigeidida</taxon>
        <taxon>Schistosomatoidea</taxon>
        <taxon>Schistosomatidae</taxon>
        <taxon>Schistosoma</taxon>
    </lineage>
</organism>
<name>A0AA85ATI9_9TREM</name>
<dbReference type="WBParaSite" id="SMTH1_107700.1">
    <property type="protein sequence ID" value="SMTH1_107700.1"/>
    <property type="gene ID" value="SMTH1_107700"/>
</dbReference>
<proteinExistence type="predicted"/>
<protein>
    <submittedName>
        <fullName evidence="2">Uncharacterized protein</fullName>
    </submittedName>
</protein>
<reference evidence="2" key="1">
    <citation type="submission" date="2023-11" db="UniProtKB">
        <authorList>
            <consortium name="WormBaseParasite"/>
        </authorList>
    </citation>
    <scope>IDENTIFICATION</scope>
</reference>
<accession>A0AA85ATI9</accession>